<dbReference type="Gene3D" id="2.40.330.10">
    <property type="entry name" value="DNA-binding pseudobarrel domain"/>
    <property type="match status" value="1"/>
</dbReference>
<evidence type="ECO:0000313" key="6">
    <source>
        <dbReference type="EMBL" id="KAJ4977796.1"/>
    </source>
</evidence>
<comment type="caution">
    <text evidence="6">The sequence shown here is derived from an EMBL/GenBank/DDBJ whole genome shotgun (WGS) entry which is preliminary data.</text>
</comment>
<accession>A0A9Q0KWZ9</accession>
<sequence length="154" mass="17710">MTVKKRKQKDKEEDGDHDLLELKLSKRDPWTIKNKLTKSDLNNLSRLLLPSDQVEKHVLHSERGFEFSVKDVDQGTNHLLSFRRVRAKKDVIGMLLDNFGTRGFYFSVLERAGVPVYHSNRPKVPLVAATPPDPCLCKFVGKHLQLRQPFPPEP</sequence>
<dbReference type="InterPro" id="IPR051442">
    <property type="entry name" value="B3_domain"/>
</dbReference>
<dbReference type="PANTHER" id="PTHR34269">
    <property type="entry name" value="TRANSCRIPTION FACTOR B3-DOMAIN FAMILY-RELATED"/>
    <property type="match status" value="1"/>
</dbReference>
<keyword evidence="5" id="KW-0539">Nucleus</keyword>
<protein>
    <submittedName>
        <fullName evidence="6">Uncharacterized protein</fullName>
    </submittedName>
</protein>
<keyword evidence="2" id="KW-0805">Transcription regulation</keyword>
<evidence type="ECO:0000256" key="3">
    <source>
        <dbReference type="ARBA" id="ARBA00023125"/>
    </source>
</evidence>
<dbReference type="PANTHER" id="PTHR34269:SF11">
    <property type="entry name" value="B3 DOMAIN PROTEIN"/>
    <property type="match status" value="1"/>
</dbReference>
<name>A0A9Q0KWZ9_9MAGN</name>
<evidence type="ECO:0000313" key="7">
    <source>
        <dbReference type="Proteomes" id="UP001141806"/>
    </source>
</evidence>
<evidence type="ECO:0000256" key="2">
    <source>
        <dbReference type="ARBA" id="ARBA00023015"/>
    </source>
</evidence>
<keyword evidence="7" id="KW-1185">Reference proteome</keyword>
<reference evidence="6" key="1">
    <citation type="journal article" date="2023" name="Plant J.">
        <title>The genome of the king protea, Protea cynaroides.</title>
        <authorList>
            <person name="Chang J."/>
            <person name="Duong T.A."/>
            <person name="Schoeman C."/>
            <person name="Ma X."/>
            <person name="Roodt D."/>
            <person name="Barker N."/>
            <person name="Li Z."/>
            <person name="Van de Peer Y."/>
            <person name="Mizrachi E."/>
        </authorList>
    </citation>
    <scope>NUCLEOTIDE SEQUENCE</scope>
    <source>
        <tissue evidence="6">Young leaves</tissue>
    </source>
</reference>
<evidence type="ECO:0000256" key="1">
    <source>
        <dbReference type="ARBA" id="ARBA00004123"/>
    </source>
</evidence>
<evidence type="ECO:0000256" key="5">
    <source>
        <dbReference type="ARBA" id="ARBA00023242"/>
    </source>
</evidence>
<gene>
    <name evidence="6" type="ORF">NE237_008576</name>
</gene>
<evidence type="ECO:0000256" key="4">
    <source>
        <dbReference type="ARBA" id="ARBA00023163"/>
    </source>
</evidence>
<keyword evidence="4" id="KW-0804">Transcription</keyword>
<keyword evidence="3" id="KW-0238">DNA-binding</keyword>
<dbReference type="Proteomes" id="UP001141806">
    <property type="component" value="Unassembled WGS sequence"/>
</dbReference>
<dbReference type="OrthoDB" id="1305332at2759"/>
<dbReference type="InterPro" id="IPR015300">
    <property type="entry name" value="DNA-bd_pseudobarrel_sf"/>
</dbReference>
<dbReference type="GO" id="GO:0005634">
    <property type="term" value="C:nucleus"/>
    <property type="evidence" value="ECO:0007669"/>
    <property type="project" value="UniProtKB-SubCell"/>
</dbReference>
<dbReference type="GO" id="GO:0003677">
    <property type="term" value="F:DNA binding"/>
    <property type="evidence" value="ECO:0007669"/>
    <property type="project" value="UniProtKB-KW"/>
</dbReference>
<dbReference type="AlphaFoldDB" id="A0A9Q0KWZ9"/>
<proteinExistence type="predicted"/>
<dbReference type="EMBL" id="JAMYWD010000002">
    <property type="protein sequence ID" value="KAJ4977796.1"/>
    <property type="molecule type" value="Genomic_DNA"/>
</dbReference>
<comment type="subcellular location">
    <subcellularLocation>
        <location evidence="1">Nucleus</location>
    </subcellularLocation>
</comment>
<organism evidence="6 7">
    <name type="scientific">Protea cynaroides</name>
    <dbReference type="NCBI Taxonomy" id="273540"/>
    <lineage>
        <taxon>Eukaryota</taxon>
        <taxon>Viridiplantae</taxon>
        <taxon>Streptophyta</taxon>
        <taxon>Embryophyta</taxon>
        <taxon>Tracheophyta</taxon>
        <taxon>Spermatophyta</taxon>
        <taxon>Magnoliopsida</taxon>
        <taxon>Proteales</taxon>
        <taxon>Proteaceae</taxon>
        <taxon>Protea</taxon>
    </lineage>
</organism>